<reference evidence="1 2" key="1">
    <citation type="submission" date="2017-03" db="EMBL/GenBank/DDBJ databases">
        <title>Genome analysis of strain PAMC 26577.</title>
        <authorList>
            <person name="Oh H.-M."/>
            <person name="Yang J.-A."/>
        </authorList>
    </citation>
    <scope>NUCLEOTIDE SEQUENCE [LARGE SCALE GENOMIC DNA]</scope>
    <source>
        <strain evidence="1 2">PAMC 26577</strain>
    </source>
</reference>
<dbReference type="AlphaFoldDB" id="A0A242MT03"/>
<protein>
    <submittedName>
        <fullName evidence="1">Uncharacterized protein</fullName>
    </submittedName>
</protein>
<dbReference type="EMBL" id="NBTZ01000062">
    <property type="protein sequence ID" value="OTP74460.1"/>
    <property type="molecule type" value="Genomic_DNA"/>
</dbReference>
<gene>
    <name evidence="1" type="ORF">PAMC26577_15865</name>
</gene>
<proteinExistence type="predicted"/>
<sequence length="63" mass="6398">MIEGIEPGGSFATGRSRFCVVLHRPGMAALLGPGEVHGPCPSGRRTVAGHIACSQVAANNQGN</sequence>
<organism evidence="1 2">
    <name type="scientific">Caballeronia sordidicola</name>
    <name type="common">Burkholderia sordidicola</name>
    <dbReference type="NCBI Taxonomy" id="196367"/>
    <lineage>
        <taxon>Bacteria</taxon>
        <taxon>Pseudomonadati</taxon>
        <taxon>Pseudomonadota</taxon>
        <taxon>Betaproteobacteria</taxon>
        <taxon>Burkholderiales</taxon>
        <taxon>Burkholderiaceae</taxon>
        <taxon>Caballeronia</taxon>
    </lineage>
</organism>
<evidence type="ECO:0000313" key="1">
    <source>
        <dbReference type="EMBL" id="OTP74460.1"/>
    </source>
</evidence>
<evidence type="ECO:0000313" key="2">
    <source>
        <dbReference type="Proteomes" id="UP000195221"/>
    </source>
</evidence>
<name>A0A242MT03_CABSO</name>
<dbReference type="Proteomes" id="UP000195221">
    <property type="component" value="Unassembled WGS sequence"/>
</dbReference>
<accession>A0A242MT03</accession>
<comment type="caution">
    <text evidence="1">The sequence shown here is derived from an EMBL/GenBank/DDBJ whole genome shotgun (WGS) entry which is preliminary data.</text>
</comment>